<organism evidence="1 2">
    <name type="scientific">Oikopleura dioica</name>
    <name type="common">Tunicate</name>
    <dbReference type="NCBI Taxonomy" id="34765"/>
    <lineage>
        <taxon>Eukaryota</taxon>
        <taxon>Metazoa</taxon>
        <taxon>Chordata</taxon>
        <taxon>Tunicata</taxon>
        <taxon>Appendicularia</taxon>
        <taxon>Copelata</taxon>
        <taxon>Oikopleuridae</taxon>
        <taxon>Oikopleura</taxon>
    </lineage>
</organism>
<evidence type="ECO:0000313" key="1">
    <source>
        <dbReference type="EMBL" id="CAG5111034.1"/>
    </source>
</evidence>
<gene>
    <name evidence="1" type="ORF">OKIOD_LOCUS14135</name>
</gene>
<reference evidence="1 2" key="1">
    <citation type="submission" date="2021-04" db="EMBL/GenBank/DDBJ databases">
        <authorList>
            <person name="Bliznina A."/>
        </authorList>
    </citation>
    <scope>NUCLEOTIDE SEQUENCE [LARGE SCALE GENOMIC DNA]</scope>
</reference>
<evidence type="ECO:0000313" key="2">
    <source>
        <dbReference type="Proteomes" id="UP001158576"/>
    </source>
</evidence>
<keyword evidence="2" id="KW-1185">Reference proteome</keyword>
<name>A0ABN7T4I4_OIKDI</name>
<proteinExistence type="predicted"/>
<dbReference type="Proteomes" id="UP001158576">
    <property type="component" value="Chromosome 2"/>
</dbReference>
<accession>A0ABN7T4I4</accession>
<dbReference type="EMBL" id="OU015567">
    <property type="protein sequence ID" value="CAG5111034.1"/>
    <property type="molecule type" value="Genomic_DNA"/>
</dbReference>
<protein>
    <submittedName>
        <fullName evidence="1">Oidioi.mRNA.OKI2018_I69.chr2.g5370.t1.cds</fullName>
    </submittedName>
</protein>
<sequence length="259" mass="27490">MLFLLLFSATTVAGQTTTVAPLTYADSCLLFEVNCNSTTADLTLNTTCFNEIDRAFGTDLTGLNIAKTKEFDSSASIPTNCVLNSTLNVPYADCFTSSGGSSVNYTGYVQHAATVDGATVFFSDVQEITCESVSLDGYTSSSSVTKDAMTISTVTTTGEIPFNTVFSFNVTGGDRLGEMMDVKVTHDSSDSFFVDLTDCTLNLDSASFTILTNKAVTTTGTALHVSLVGTDALRFPRMTTSTSQIDKLDISCSISTRLS</sequence>